<evidence type="ECO:0000259" key="1">
    <source>
        <dbReference type="PROSITE" id="PS50943"/>
    </source>
</evidence>
<evidence type="ECO:0000313" key="2">
    <source>
        <dbReference type="EMBL" id="SDU39302.1"/>
    </source>
</evidence>
<protein>
    <submittedName>
        <fullName evidence="2">Helix-turn-helix</fullName>
    </submittedName>
</protein>
<dbReference type="GO" id="GO:0003677">
    <property type="term" value="F:DNA binding"/>
    <property type="evidence" value="ECO:0007669"/>
    <property type="project" value="InterPro"/>
</dbReference>
<dbReference type="Gene3D" id="1.10.10.1930">
    <property type="match status" value="1"/>
</dbReference>
<dbReference type="Pfam" id="PF01381">
    <property type="entry name" value="HTH_3"/>
    <property type="match status" value="1"/>
</dbReference>
<reference evidence="3" key="1">
    <citation type="submission" date="2016-10" db="EMBL/GenBank/DDBJ databases">
        <authorList>
            <person name="Varghese N."/>
            <person name="Submissions S."/>
        </authorList>
    </citation>
    <scope>NUCLEOTIDE SEQUENCE [LARGE SCALE GENOMIC DNA]</scope>
    <source>
        <strain evidence="3">DSM 45079</strain>
    </source>
</reference>
<accession>A0A1H2I565</accession>
<dbReference type="InterPro" id="IPR037664">
    <property type="entry name" value="BldD_C"/>
</dbReference>
<dbReference type="Gene3D" id="1.10.260.40">
    <property type="entry name" value="lambda repressor-like DNA-binding domains"/>
    <property type="match status" value="1"/>
</dbReference>
<dbReference type="Proteomes" id="UP000182977">
    <property type="component" value="Chromosome I"/>
</dbReference>
<organism evidence="2 3">
    <name type="scientific">Jiangella alkaliphila</name>
    <dbReference type="NCBI Taxonomy" id="419479"/>
    <lineage>
        <taxon>Bacteria</taxon>
        <taxon>Bacillati</taxon>
        <taxon>Actinomycetota</taxon>
        <taxon>Actinomycetes</taxon>
        <taxon>Jiangellales</taxon>
        <taxon>Jiangellaceae</taxon>
        <taxon>Jiangella</taxon>
    </lineage>
</organism>
<feature type="domain" description="HTH cro/C1-type" evidence="1">
    <location>
        <begin position="21"/>
        <end position="77"/>
    </location>
</feature>
<proteinExistence type="predicted"/>
<dbReference type="SMART" id="SM00530">
    <property type="entry name" value="HTH_XRE"/>
    <property type="match status" value="1"/>
</dbReference>
<dbReference type="InterPro" id="IPR001387">
    <property type="entry name" value="Cro/C1-type_HTH"/>
</dbReference>
<dbReference type="AlphaFoldDB" id="A0A1H2I565"/>
<keyword evidence="3" id="KW-1185">Reference proteome</keyword>
<evidence type="ECO:0000313" key="3">
    <source>
        <dbReference type="Proteomes" id="UP000182977"/>
    </source>
</evidence>
<dbReference type="GO" id="GO:0045892">
    <property type="term" value="P:negative regulation of DNA-templated transcription"/>
    <property type="evidence" value="ECO:0007669"/>
    <property type="project" value="InterPro"/>
</dbReference>
<name>A0A1H2I565_9ACTN</name>
<dbReference type="PROSITE" id="PS50943">
    <property type="entry name" value="HTH_CROC1"/>
    <property type="match status" value="1"/>
</dbReference>
<dbReference type="SUPFAM" id="SSF47413">
    <property type="entry name" value="lambda repressor-like DNA-binding domains"/>
    <property type="match status" value="1"/>
</dbReference>
<sequence length="165" mass="18101">MNDGSPDSTEEDFAKVVGARLRALRKRRRLSLQAVEEKSGGRLRAVVVGSYERGDRVASIRRIAELAEFYGVPIDTLVSDGARSRIPAQEGKVVLDLDALRNAPPEAERLATFIASIQRQRNDFGSPVLTIRAEDISLAALLYEIPPAELREKLVTWGVLASSTT</sequence>
<dbReference type="EMBL" id="LT629791">
    <property type="protein sequence ID" value="SDU39302.1"/>
    <property type="molecule type" value="Genomic_DNA"/>
</dbReference>
<dbReference type="CDD" id="cd16837">
    <property type="entry name" value="BldD_C_like"/>
    <property type="match status" value="1"/>
</dbReference>
<gene>
    <name evidence="2" type="ORF">SAMN04488563_1450</name>
</gene>
<dbReference type="InterPro" id="IPR038099">
    <property type="entry name" value="BldD-like_C_sf"/>
</dbReference>
<dbReference type="Pfam" id="PF21179">
    <property type="entry name" value="BldD-like_C"/>
    <property type="match status" value="1"/>
</dbReference>
<dbReference type="InterPro" id="IPR010982">
    <property type="entry name" value="Lambda_DNA-bd_dom_sf"/>
</dbReference>
<dbReference type="STRING" id="419479.SAMN04488563_1450"/>
<dbReference type="RefSeq" id="WP_046767826.1">
    <property type="nucleotide sequence ID" value="NZ_KQ061223.1"/>
</dbReference>
<dbReference type="OrthoDB" id="5183072at2"/>